<dbReference type="PANTHER" id="PTHR31080:SF110">
    <property type="entry name" value="PECTINESTERASE INHIBITOR 3"/>
    <property type="match status" value="1"/>
</dbReference>
<sequence length="166" mass="18648">MPPFFSLLLFLCLSFTPNSAAPNFCQNAQQDLVRSSCLHATNTPRDLAQATVRVGLVRARKVSKYLSTLSRLKTKRERVALSDCLRPISDSLKHLRVETFQWQMNNADTRVSAALTNEDTCLDGFEGVESKVKSGVKRKITNMAKVTSNALYVINRLDESSRTRPR</sequence>
<name>A0ABQ9LJD0_HEVBR</name>
<accession>A0ABQ9LJD0</accession>
<evidence type="ECO:0000256" key="2">
    <source>
        <dbReference type="ARBA" id="ARBA00038471"/>
    </source>
</evidence>
<keyword evidence="1 3" id="KW-0732">Signal</keyword>
<dbReference type="Proteomes" id="UP001174677">
    <property type="component" value="Chromosome 11"/>
</dbReference>
<dbReference type="EMBL" id="JARPOI010000011">
    <property type="protein sequence ID" value="KAJ9168077.1"/>
    <property type="molecule type" value="Genomic_DNA"/>
</dbReference>
<dbReference type="Gene3D" id="1.20.140.40">
    <property type="entry name" value="Invertase/pectin methylesterase inhibitor family protein"/>
    <property type="match status" value="1"/>
</dbReference>
<dbReference type="Pfam" id="PF04043">
    <property type="entry name" value="PMEI"/>
    <property type="match status" value="1"/>
</dbReference>
<dbReference type="InterPro" id="IPR035513">
    <property type="entry name" value="Invertase/methylesterase_inhib"/>
</dbReference>
<evidence type="ECO:0000256" key="3">
    <source>
        <dbReference type="SAM" id="SignalP"/>
    </source>
</evidence>
<proteinExistence type="inferred from homology"/>
<protein>
    <recommendedName>
        <fullName evidence="4">Pectinesterase inhibitor domain-containing protein</fullName>
    </recommendedName>
</protein>
<evidence type="ECO:0000256" key="1">
    <source>
        <dbReference type="ARBA" id="ARBA00022729"/>
    </source>
</evidence>
<comment type="similarity">
    <text evidence="2">Belongs to the PMEI family.</text>
</comment>
<feature type="signal peptide" evidence="3">
    <location>
        <begin position="1"/>
        <end position="20"/>
    </location>
</feature>
<organism evidence="5 6">
    <name type="scientific">Hevea brasiliensis</name>
    <name type="common">Para rubber tree</name>
    <name type="synonym">Siphonia brasiliensis</name>
    <dbReference type="NCBI Taxonomy" id="3981"/>
    <lineage>
        <taxon>Eukaryota</taxon>
        <taxon>Viridiplantae</taxon>
        <taxon>Streptophyta</taxon>
        <taxon>Embryophyta</taxon>
        <taxon>Tracheophyta</taxon>
        <taxon>Spermatophyta</taxon>
        <taxon>Magnoliopsida</taxon>
        <taxon>eudicotyledons</taxon>
        <taxon>Gunneridae</taxon>
        <taxon>Pentapetalae</taxon>
        <taxon>rosids</taxon>
        <taxon>fabids</taxon>
        <taxon>Malpighiales</taxon>
        <taxon>Euphorbiaceae</taxon>
        <taxon>Crotonoideae</taxon>
        <taxon>Micrandreae</taxon>
        <taxon>Hevea</taxon>
    </lineage>
</organism>
<feature type="chain" id="PRO_5045831961" description="Pectinesterase inhibitor domain-containing protein" evidence="3">
    <location>
        <begin position="21"/>
        <end position="166"/>
    </location>
</feature>
<dbReference type="PANTHER" id="PTHR31080">
    <property type="entry name" value="PECTINESTERASE INHIBITOR-LIKE"/>
    <property type="match status" value="1"/>
</dbReference>
<comment type="caution">
    <text evidence="5">The sequence shown here is derived from an EMBL/GenBank/DDBJ whole genome shotgun (WGS) entry which is preliminary data.</text>
</comment>
<dbReference type="NCBIfam" id="TIGR01614">
    <property type="entry name" value="PME_inhib"/>
    <property type="match status" value="1"/>
</dbReference>
<dbReference type="SMART" id="SM00856">
    <property type="entry name" value="PMEI"/>
    <property type="match status" value="1"/>
</dbReference>
<evidence type="ECO:0000259" key="4">
    <source>
        <dbReference type="SMART" id="SM00856"/>
    </source>
</evidence>
<keyword evidence="6" id="KW-1185">Reference proteome</keyword>
<gene>
    <name evidence="5" type="ORF">P3X46_019649</name>
</gene>
<evidence type="ECO:0000313" key="6">
    <source>
        <dbReference type="Proteomes" id="UP001174677"/>
    </source>
</evidence>
<evidence type="ECO:0000313" key="5">
    <source>
        <dbReference type="EMBL" id="KAJ9168077.1"/>
    </source>
</evidence>
<feature type="domain" description="Pectinesterase inhibitor" evidence="4">
    <location>
        <begin position="28"/>
        <end position="153"/>
    </location>
</feature>
<dbReference type="InterPro" id="IPR051955">
    <property type="entry name" value="PME_Inhibitor"/>
</dbReference>
<dbReference type="CDD" id="cd15798">
    <property type="entry name" value="PMEI-like_3"/>
    <property type="match status" value="1"/>
</dbReference>
<reference evidence="5" key="1">
    <citation type="journal article" date="2023" name="Plant Biotechnol. J.">
        <title>Chromosome-level wild Hevea brasiliensis genome provides new tools for genomic-assisted breeding and valuable loci to elevate rubber yield.</title>
        <authorList>
            <person name="Cheng H."/>
            <person name="Song X."/>
            <person name="Hu Y."/>
            <person name="Wu T."/>
            <person name="Yang Q."/>
            <person name="An Z."/>
            <person name="Feng S."/>
            <person name="Deng Z."/>
            <person name="Wu W."/>
            <person name="Zeng X."/>
            <person name="Tu M."/>
            <person name="Wang X."/>
            <person name="Huang H."/>
        </authorList>
    </citation>
    <scope>NUCLEOTIDE SEQUENCE</scope>
    <source>
        <strain evidence="5">MT/VB/25A 57/8</strain>
    </source>
</reference>
<dbReference type="InterPro" id="IPR006501">
    <property type="entry name" value="Pectinesterase_inhib_dom"/>
</dbReference>
<dbReference type="SUPFAM" id="SSF101148">
    <property type="entry name" value="Plant invertase/pectin methylesterase inhibitor"/>
    <property type="match status" value="1"/>
</dbReference>